<dbReference type="Gene3D" id="2.60.120.260">
    <property type="entry name" value="Galactose-binding domain-like"/>
    <property type="match status" value="1"/>
</dbReference>
<name>A0A8S3TJX7_MYTED</name>
<keyword evidence="7 8" id="KW-1015">Disulfide bond</keyword>
<comment type="caution">
    <text evidence="8">Lacks conserved residue(s) required for the propagation of feature annotation.</text>
</comment>
<dbReference type="Pfam" id="PF22633">
    <property type="entry name" value="F5_F8_type_C_2"/>
    <property type="match status" value="1"/>
</dbReference>
<dbReference type="OrthoDB" id="6128162at2759"/>
<dbReference type="EMBL" id="CAJPWZ010002160">
    <property type="protein sequence ID" value="CAG2231897.1"/>
    <property type="molecule type" value="Genomic_DNA"/>
</dbReference>
<dbReference type="SMART" id="SM00607">
    <property type="entry name" value="FTP"/>
    <property type="match status" value="1"/>
</dbReference>
<keyword evidence="11" id="KW-1185">Reference proteome</keyword>
<evidence type="ECO:0000256" key="2">
    <source>
        <dbReference type="ARBA" id="ARBA00010147"/>
    </source>
</evidence>
<keyword evidence="6" id="KW-0106">Calcium</keyword>
<reference evidence="10" key="1">
    <citation type="submission" date="2021-03" db="EMBL/GenBank/DDBJ databases">
        <authorList>
            <person name="Bekaert M."/>
        </authorList>
    </citation>
    <scope>NUCLEOTIDE SEQUENCE</scope>
</reference>
<comment type="similarity">
    <text evidence="2">Belongs to the fucolectin family.</text>
</comment>
<evidence type="ECO:0000256" key="8">
    <source>
        <dbReference type="PROSITE-ProRule" id="PRU00302"/>
    </source>
</evidence>
<evidence type="ECO:0000259" key="9">
    <source>
        <dbReference type="PROSITE" id="PS50923"/>
    </source>
</evidence>
<evidence type="ECO:0000256" key="6">
    <source>
        <dbReference type="ARBA" id="ARBA00022837"/>
    </source>
</evidence>
<feature type="disulfide bond" evidence="8">
    <location>
        <begin position="126"/>
        <end position="169"/>
    </location>
</feature>
<comment type="subunit">
    <text evidence="3">Homotrimer.</text>
</comment>
<evidence type="ECO:0000313" key="10">
    <source>
        <dbReference type="EMBL" id="CAG2231897.1"/>
    </source>
</evidence>
<dbReference type="InterPro" id="IPR035976">
    <property type="entry name" value="Sushi/SCR/CCP_sf"/>
</dbReference>
<comment type="caution">
    <text evidence="10">The sequence shown here is derived from an EMBL/GenBank/DDBJ whole genome shotgun (WGS) entry which is preliminary data.</text>
</comment>
<evidence type="ECO:0000256" key="1">
    <source>
        <dbReference type="ARBA" id="ARBA00002219"/>
    </source>
</evidence>
<evidence type="ECO:0000256" key="7">
    <source>
        <dbReference type="ARBA" id="ARBA00023157"/>
    </source>
</evidence>
<dbReference type="GO" id="GO:0046872">
    <property type="term" value="F:metal ion binding"/>
    <property type="evidence" value="ECO:0007669"/>
    <property type="project" value="UniProtKB-KW"/>
</dbReference>
<evidence type="ECO:0000256" key="3">
    <source>
        <dbReference type="ARBA" id="ARBA00011233"/>
    </source>
</evidence>
<evidence type="ECO:0000313" key="11">
    <source>
        <dbReference type="Proteomes" id="UP000683360"/>
    </source>
</evidence>
<proteinExistence type="inferred from homology"/>
<gene>
    <name evidence="10" type="ORF">MEDL_44635</name>
</gene>
<organism evidence="10 11">
    <name type="scientific">Mytilus edulis</name>
    <name type="common">Blue mussel</name>
    <dbReference type="NCBI Taxonomy" id="6550"/>
    <lineage>
        <taxon>Eukaryota</taxon>
        <taxon>Metazoa</taxon>
        <taxon>Spiralia</taxon>
        <taxon>Lophotrochozoa</taxon>
        <taxon>Mollusca</taxon>
        <taxon>Bivalvia</taxon>
        <taxon>Autobranchia</taxon>
        <taxon>Pteriomorphia</taxon>
        <taxon>Mytilida</taxon>
        <taxon>Mytiloidea</taxon>
        <taxon>Mytilidae</taxon>
        <taxon>Mytilinae</taxon>
        <taxon>Mytilus</taxon>
    </lineage>
</organism>
<dbReference type="AlphaFoldDB" id="A0A8S3TJX7"/>
<keyword evidence="5" id="KW-0430">Lectin</keyword>
<dbReference type="InterPro" id="IPR006585">
    <property type="entry name" value="FTP1"/>
</dbReference>
<accession>A0A8S3TJX7</accession>
<keyword evidence="8" id="KW-0768">Sushi</keyword>
<dbReference type="PANTHER" id="PTHR45713:SF6">
    <property type="entry name" value="F5_8 TYPE C DOMAIN-CONTAINING PROTEIN"/>
    <property type="match status" value="1"/>
</dbReference>
<comment type="function">
    <text evidence="1">Acts as a defensive agent. Recognizes blood group fucosylated oligosaccharides including A, B, H and Lewis B-type antigens. Does not recognize Lewis A antigen and has low affinity for monovalent haptens.</text>
</comment>
<evidence type="ECO:0000256" key="5">
    <source>
        <dbReference type="ARBA" id="ARBA00022734"/>
    </source>
</evidence>
<feature type="domain" description="Sushi" evidence="9">
    <location>
        <begin position="124"/>
        <end position="183"/>
    </location>
</feature>
<dbReference type="GO" id="GO:0010185">
    <property type="term" value="P:regulation of cellular defense response"/>
    <property type="evidence" value="ECO:0007669"/>
    <property type="project" value="UniProtKB-ARBA"/>
</dbReference>
<dbReference type="GO" id="GO:0042806">
    <property type="term" value="F:fucose binding"/>
    <property type="evidence" value="ECO:0007669"/>
    <property type="project" value="UniProtKB-ARBA"/>
</dbReference>
<evidence type="ECO:0000256" key="4">
    <source>
        <dbReference type="ARBA" id="ARBA00022723"/>
    </source>
</evidence>
<protein>
    <recommendedName>
        <fullName evidence="9">Sushi domain-containing protein</fullName>
    </recommendedName>
</protein>
<dbReference type="InterPro" id="IPR008979">
    <property type="entry name" value="Galactose-bd-like_sf"/>
</dbReference>
<dbReference type="PROSITE" id="PS50923">
    <property type="entry name" value="SUSHI"/>
    <property type="match status" value="1"/>
</dbReference>
<sequence length="326" mass="36699">MVDVCDDDDIKCKYPLMSEPGEIIYGRCHRDVTLRRLQRASFLTCLKECMRTANCTNIGYRRNWKLCDINGDPKPKQNLVQEDGCLFSNVSSWSKKLAGKCAEHKCEYGYKCLPNLTSVSCELAYCSGNPDISYASSKEPFGISRDVGYGMVYGCNKGRNIRGRPFAVCLRTGTWKTLFICGEGTIVSHRKTTGQSSSYLCSSSFYCNSDAGVDGIISENNMFHTLAEHRPRWWVDLGRVHNIHKVVLTNAMFMFAYRLKKLEVHVEKSTSEIEICGTHAFVAHAKTGEVIEIKCPTLLEGQKVVVTMVNERVDYFHLAEVEVYGG</sequence>
<keyword evidence="4" id="KW-0479">Metal-binding</keyword>
<dbReference type="PANTHER" id="PTHR45713">
    <property type="entry name" value="FTP DOMAIN-CONTAINING PROTEIN"/>
    <property type="match status" value="1"/>
</dbReference>
<dbReference type="SUPFAM" id="SSF57535">
    <property type="entry name" value="Complement control module/SCR domain"/>
    <property type="match status" value="1"/>
</dbReference>
<dbReference type="Proteomes" id="UP000683360">
    <property type="component" value="Unassembled WGS sequence"/>
</dbReference>
<dbReference type="GO" id="GO:0001868">
    <property type="term" value="P:regulation of complement activation, lectin pathway"/>
    <property type="evidence" value="ECO:0007669"/>
    <property type="project" value="UniProtKB-ARBA"/>
</dbReference>
<dbReference type="InterPro" id="IPR051941">
    <property type="entry name" value="BG_Antigen-Binding_Lectin"/>
</dbReference>
<dbReference type="SUPFAM" id="SSF49785">
    <property type="entry name" value="Galactose-binding domain-like"/>
    <property type="match status" value="1"/>
</dbReference>
<dbReference type="InterPro" id="IPR000436">
    <property type="entry name" value="Sushi_SCR_CCP_dom"/>
</dbReference>